<name>A0A1A6ADS7_9TREE</name>
<feature type="region of interest" description="Disordered" evidence="5">
    <location>
        <begin position="128"/>
        <end position="147"/>
    </location>
</feature>
<organism evidence="6">
    <name type="scientific">Kwoniella dejecticola CBS 10117</name>
    <dbReference type="NCBI Taxonomy" id="1296121"/>
    <lineage>
        <taxon>Eukaryota</taxon>
        <taxon>Fungi</taxon>
        <taxon>Dikarya</taxon>
        <taxon>Basidiomycota</taxon>
        <taxon>Agaricomycotina</taxon>
        <taxon>Tremellomycetes</taxon>
        <taxon>Tremellales</taxon>
        <taxon>Cryptococcaceae</taxon>
        <taxon>Kwoniella</taxon>
    </lineage>
</organism>
<keyword evidence="3" id="KW-0274">FAD</keyword>
<dbReference type="STRING" id="1296121.A0A1A6ADS7"/>
<dbReference type="GO" id="GO:0004499">
    <property type="term" value="F:N,N-dimethylaniline monooxygenase activity"/>
    <property type="evidence" value="ECO:0007669"/>
    <property type="project" value="InterPro"/>
</dbReference>
<dbReference type="KEGG" id="kdj:28963704"/>
<dbReference type="GO" id="GO:0050660">
    <property type="term" value="F:flavin adenine dinucleotide binding"/>
    <property type="evidence" value="ECO:0007669"/>
    <property type="project" value="InterPro"/>
</dbReference>
<accession>A0A1A6ADS7</accession>
<evidence type="ECO:0000256" key="1">
    <source>
        <dbReference type="ARBA" id="ARBA00009183"/>
    </source>
</evidence>
<evidence type="ECO:0000256" key="5">
    <source>
        <dbReference type="SAM" id="MobiDB-lite"/>
    </source>
</evidence>
<dbReference type="InterPro" id="IPR036188">
    <property type="entry name" value="FAD/NAD-bd_sf"/>
</dbReference>
<evidence type="ECO:0000256" key="2">
    <source>
        <dbReference type="ARBA" id="ARBA00022630"/>
    </source>
</evidence>
<evidence type="ECO:0008006" key="7">
    <source>
        <dbReference type="Google" id="ProtNLM"/>
    </source>
</evidence>
<evidence type="ECO:0000256" key="3">
    <source>
        <dbReference type="ARBA" id="ARBA00022827"/>
    </source>
</evidence>
<dbReference type="PRINTS" id="PR00419">
    <property type="entry name" value="ADXRDTASE"/>
</dbReference>
<dbReference type="InterPro" id="IPR020946">
    <property type="entry name" value="Flavin_mOase-like"/>
</dbReference>
<evidence type="ECO:0000256" key="4">
    <source>
        <dbReference type="ARBA" id="ARBA00023002"/>
    </source>
</evidence>
<dbReference type="InterPro" id="IPR050346">
    <property type="entry name" value="FMO-like"/>
</dbReference>
<protein>
    <recommendedName>
        <fullName evidence="7">Dimethylaniline monooxygenase</fullName>
    </recommendedName>
</protein>
<reference evidence="6" key="1">
    <citation type="submission" date="2013-07" db="EMBL/GenBank/DDBJ databases">
        <title>The Genome Sequence of Cryptococcus dejecticola CBS10117.</title>
        <authorList>
            <consortium name="The Broad Institute Genome Sequencing Platform"/>
            <person name="Cuomo C."/>
            <person name="Litvintseva A."/>
            <person name="Chen Y."/>
            <person name="Heitman J."/>
            <person name="Sun S."/>
            <person name="Springer D."/>
            <person name="Dromer F."/>
            <person name="Young S.K."/>
            <person name="Zeng Q."/>
            <person name="Gargeya S."/>
            <person name="Fitzgerald M."/>
            <person name="Abouelleil A."/>
            <person name="Alvarado L."/>
            <person name="Berlin A.M."/>
            <person name="Chapman S.B."/>
            <person name="Dewar J."/>
            <person name="Goldberg J."/>
            <person name="Griggs A."/>
            <person name="Gujja S."/>
            <person name="Hansen M."/>
            <person name="Howarth C."/>
            <person name="Imamovic A."/>
            <person name="Larimer J."/>
            <person name="McCowan C."/>
            <person name="Murphy C."/>
            <person name="Pearson M."/>
            <person name="Priest M."/>
            <person name="Roberts A."/>
            <person name="Saif S."/>
            <person name="Shea T."/>
            <person name="Sykes S."/>
            <person name="Wortman J."/>
            <person name="Nusbaum C."/>
            <person name="Birren B."/>
        </authorList>
    </citation>
    <scope>NUCLEOTIDE SEQUENCE [LARGE SCALE GENOMIC DNA]</scope>
    <source>
        <strain evidence="6">CBS 10117</strain>
    </source>
</reference>
<dbReference type="Pfam" id="PF00743">
    <property type="entry name" value="FMO-like"/>
    <property type="match status" value="2"/>
</dbReference>
<dbReference type="OrthoDB" id="66881at2759"/>
<dbReference type="PANTHER" id="PTHR23023">
    <property type="entry name" value="DIMETHYLANILINE MONOOXYGENASE"/>
    <property type="match status" value="1"/>
</dbReference>
<dbReference type="AlphaFoldDB" id="A0A1A6ADS7"/>
<comment type="similarity">
    <text evidence="1">Belongs to the FMO family.</text>
</comment>
<keyword evidence="4" id="KW-0560">Oxidoreductase</keyword>
<keyword evidence="2" id="KW-0285">Flavoprotein</keyword>
<proteinExistence type="inferred from homology"/>
<dbReference type="VEuPathDB" id="FungiDB:I303_00005"/>
<dbReference type="Pfam" id="PF13450">
    <property type="entry name" value="NAD_binding_8"/>
    <property type="match status" value="1"/>
</dbReference>
<dbReference type="GO" id="GO:0050661">
    <property type="term" value="F:NADP binding"/>
    <property type="evidence" value="ECO:0007669"/>
    <property type="project" value="InterPro"/>
</dbReference>
<gene>
    <name evidence="6" type="ORF">I303_00005</name>
</gene>
<dbReference type="GeneID" id="28963704"/>
<sequence length="607" mass="67523">MPWHWQHACAENGLRADAASSAAAGENTCVSFGRRTKDGWKSLAAKSSKDAELTASSISPQFRDHHVSAANMTDHFHFERPIKRVAIIGSGPSGVPAARQLRDAGLDVTVFERQDDVGGIWNWKETTAGPLSVPTPPPSTGAFTPSWGRDGVYDDPKREHRNLFNPPNPCYWNLTNNVPTKTLAFKDFSYPPDTPDCVPHWELADYVRRYWKHFELDRVTRLNTRVENAAKRDDWTWELQLRELKELEGSKVKEVSYQESFDAVLVATGHYNAPLIPSIPGSTEWFQRWPEAFLHSQGYRRPEVFAGKTVLVIGAGTSGMDIARDLTPHAGKIWISARISTSAPSGYQAFRAAQRSRTTENPEDLEEISAFLPITGEHRIQDAKIELIDGKVITGVDHIIFCTGYQYSYPFLPQYHKDPGTQPSSDGIEPLVECGDQVLNLYRDVFYIPDPTLTFIGISVNTSSFSFFEYQSISIARVFTGTARLPSQKRQREALAEVVAKKGKGKFRHFMGQEGERAYVKSTVEWLNEDAKWSGAPTVEGHSAEWLHESDQIETKIAAKYGVMPGGLADLGGNADPVTVPERVDKVDPVECGIHVRLTGKPIAAPA</sequence>
<dbReference type="EMBL" id="KI894027">
    <property type="protein sequence ID" value="OBR88194.1"/>
    <property type="molecule type" value="Genomic_DNA"/>
</dbReference>
<dbReference type="RefSeq" id="XP_018266036.2">
    <property type="nucleotide sequence ID" value="XM_018403382.2"/>
</dbReference>
<dbReference type="SUPFAM" id="SSF51905">
    <property type="entry name" value="FAD/NAD(P)-binding domain"/>
    <property type="match status" value="2"/>
</dbReference>
<evidence type="ECO:0000313" key="6">
    <source>
        <dbReference type="EMBL" id="OBR88194.1"/>
    </source>
</evidence>
<dbReference type="Gene3D" id="3.50.50.60">
    <property type="entry name" value="FAD/NAD(P)-binding domain"/>
    <property type="match status" value="2"/>
</dbReference>